<reference evidence="1" key="1">
    <citation type="submission" date="2022-03" db="EMBL/GenBank/DDBJ databases">
        <authorList>
            <person name="Sayadi A."/>
        </authorList>
    </citation>
    <scope>NUCLEOTIDE SEQUENCE</scope>
</reference>
<organism evidence="1 2">
    <name type="scientific">Acanthoscelides obtectus</name>
    <name type="common">Bean weevil</name>
    <name type="synonym">Bruchus obtectus</name>
    <dbReference type="NCBI Taxonomy" id="200917"/>
    <lineage>
        <taxon>Eukaryota</taxon>
        <taxon>Metazoa</taxon>
        <taxon>Ecdysozoa</taxon>
        <taxon>Arthropoda</taxon>
        <taxon>Hexapoda</taxon>
        <taxon>Insecta</taxon>
        <taxon>Pterygota</taxon>
        <taxon>Neoptera</taxon>
        <taxon>Endopterygota</taxon>
        <taxon>Coleoptera</taxon>
        <taxon>Polyphaga</taxon>
        <taxon>Cucujiformia</taxon>
        <taxon>Chrysomeloidea</taxon>
        <taxon>Chrysomelidae</taxon>
        <taxon>Bruchinae</taxon>
        <taxon>Bruchini</taxon>
        <taxon>Acanthoscelides</taxon>
    </lineage>
</organism>
<keyword evidence="2" id="KW-1185">Reference proteome</keyword>
<name>A0A9P0KN90_ACAOB</name>
<comment type="caution">
    <text evidence="1">The sequence shown here is derived from an EMBL/GenBank/DDBJ whole genome shotgun (WGS) entry which is preliminary data.</text>
</comment>
<accession>A0A9P0KN90</accession>
<dbReference type="EMBL" id="CAKOFQ010006817">
    <property type="protein sequence ID" value="CAH1974050.1"/>
    <property type="molecule type" value="Genomic_DNA"/>
</dbReference>
<proteinExistence type="predicted"/>
<dbReference type="Proteomes" id="UP001152888">
    <property type="component" value="Unassembled WGS sequence"/>
</dbReference>
<gene>
    <name evidence="1" type="ORF">ACAOBT_LOCUS10874</name>
</gene>
<evidence type="ECO:0000313" key="1">
    <source>
        <dbReference type="EMBL" id="CAH1974050.1"/>
    </source>
</evidence>
<evidence type="ECO:0000313" key="2">
    <source>
        <dbReference type="Proteomes" id="UP001152888"/>
    </source>
</evidence>
<sequence length="61" mass="7350">MLRIIKVLIYSMLQYMKTANEHQHFYRVNNCGILVDYICSIVQINPELWNDLIFLHLIQLI</sequence>
<dbReference type="AlphaFoldDB" id="A0A9P0KN90"/>
<protein>
    <submittedName>
        <fullName evidence="1">Uncharacterized protein</fullName>
    </submittedName>
</protein>